<dbReference type="GO" id="GO:0031347">
    <property type="term" value="P:regulation of defense response"/>
    <property type="evidence" value="ECO:0007669"/>
    <property type="project" value="UniProtKB-UniRule"/>
</dbReference>
<keyword evidence="2" id="KW-0539">Nucleus</keyword>
<evidence type="ECO:0000313" key="6">
    <source>
        <dbReference type="Proteomes" id="UP000289340"/>
    </source>
</evidence>
<dbReference type="EMBL" id="KN643869">
    <property type="protein sequence ID" value="KHN43640.1"/>
    <property type="molecule type" value="Genomic_DNA"/>
</dbReference>
<dbReference type="GO" id="GO:2000022">
    <property type="term" value="P:regulation of jasmonic acid mediated signaling pathway"/>
    <property type="evidence" value="ECO:0007669"/>
    <property type="project" value="UniProtKB-UniRule"/>
</dbReference>
<evidence type="ECO:0000256" key="1">
    <source>
        <dbReference type="ARBA" id="ARBA00008614"/>
    </source>
</evidence>
<dbReference type="AlphaFoldDB" id="A0A0B2SF30"/>
<reference evidence="4" key="1">
    <citation type="submission" date="2014-07" db="EMBL/GenBank/DDBJ databases">
        <title>Identification of a novel salt tolerance gene in wild soybean by whole-genome sequencing.</title>
        <authorList>
            <person name="Lam H.-M."/>
            <person name="Qi X."/>
            <person name="Li M.-W."/>
            <person name="Liu X."/>
            <person name="Xie M."/>
            <person name="Ni M."/>
            <person name="Xu X."/>
        </authorList>
    </citation>
    <scope>NUCLEOTIDE SEQUENCE [LARGE SCALE GENOMIC DNA]</scope>
    <source>
        <tissue evidence="4">Root</tissue>
    </source>
</reference>
<comment type="domain">
    <text evidence="2">The jas domain is required for interaction with COI1.</text>
</comment>
<dbReference type="Pfam" id="PF09425">
    <property type="entry name" value="Jas_motif"/>
    <property type="match status" value="1"/>
</dbReference>
<dbReference type="InterPro" id="IPR010399">
    <property type="entry name" value="Tify_dom"/>
</dbReference>
<keyword evidence="2" id="KW-1184">Jasmonic acid signaling pathway</keyword>
<comment type="function">
    <text evidence="2">Repressor of jasmonate responses.</text>
</comment>
<proteinExistence type="inferred from homology"/>
<dbReference type="EMBL" id="QZWG01000009">
    <property type="protein sequence ID" value="RZB92493.1"/>
    <property type="molecule type" value="Genomic_DNA"/>
</dbReference>
<reference evidence="5 6" key="2">
    <citation type="submission" date="2018-09" db="EMBL/GenBank/DDBJ databases">
        <title>A high-quality reference genome of wild soybean provides a powerful tool to mine soybean genomes.</title>
        <authorList>
            <person name="Xie M."/>
            <person name="Chung C.Y.L."/>
            <person name="Li M.-W."/>
            <person name="Wong F.-L."/>
            <person name="Chan T.-F."/>
            <person name="Lam H.-M."/>
        </authorList>
    </citation>
    <scope>NUCLEOTIDE SEQUENCE [LARGE SCALE GENOMIC DNA]</scope>
    <source>
        <strain evidence="6">cv. W05</strain>
        <tissue evidence="5">Hypocotyl of etiolated seedlings</tissue>
    </source>
</reference>
<evidence type="ECO:0000259" key="3">
    <source>
        <dbReference type="PROSITE" id="PS51320"/>
    </source>
</evidence>
<dbReference type="InterPro" id="IPR040390">
    <property type="entry name" value="TIFY/JAZ"/>
</dbReference>
<dbReference type="PROSITE" id="PS51320">
    <property type="entry name" value="TIFY"/>
    <property type="match status" value="1"/>
</dbReference>
<dbReference type="PANTHER" id="PTHR33077">
    <property type="entry name" value="PROTEIN TIFY 4A-RELATED-RELATED"/>
    <property type="match status" value="1"/>
</dbReference>
<name>A0A0B2SF30_GLYSO</name>
<comment type="subcellular location">
    <subcellularLocation>
        <location evidence="2">Nucleus</location>
    </subcellularLocation>
</comment>
<dbReference type="Gramene" id="XM_028326012.1">
    <property type="protein sequence ID" value="XP_028181813.1"/>
    <property type="gene ID" value="LOC114368759"/>
</dbReference>
<dbReference type="GO" id="GO:0005634">
    <property type="term" value="C:nucleus"/>
    <property type="evidence" value="ECO:0007669"/>
    <property type="project" value="UniProtKB-SubCell"/>
</dbReference>
<comment type="similarity">
    <text evidence="1 2">Belongs to the TIFY/JAZ family.</text>
</comment>
<evidence type="ECO:0000313" key="5">
    <source>
        <dbReference type="EMBL" id="RZB92493.1"/>
    </source>
</evidence>
<protein>
    <recommendedName>
        <fullName evidence="2">Protein TIFY</fullName>
    </recommendedName>
    <alternativeName>
        <fullName evidence="2">Jasmonate ZIM domain-containing protein</fullName>
    </alternativeName>
</protein>
<feature type="domain" description="Tify" evidence="3">
    <location>
        <begin position="192"/>
        <end position="227"/>
    </location>
</feature>
<dbReference type="PANTHER" id="PTHR33077:SF149">
    <property type="entry name" value="PROTEIN TIFY"/>
    <property type="match status" value="1"/>
</dbReference>
<dbReference type="Proteomes" id="UP000289340">
    <property type="component" value="Chromosome 9"/>
</dbReference>
<sequence length="386" mass="41543">MEREFFGLSSKNGAWTTMKDDAVNKSRDQVRSSGMQWSFPNKVSALPQFLSFKTNQEDKPRKTILEPLASSGYMAMSTQYAFDSNQKSFLGLTNRNLSISKHAAGNKQGMTVYPLQCCDAQSEEARIFSVSNQSNQVSPVLQSNLASTGLNMVNSVIKPQPFGSKSSGTPLSILPSIGSIVGSTDLRNYSKNSTMPTQLTIFYAGSVCVYDDISPEKAKAIMLMAGNGYTPTEKMELPTVKLQPAISIPSKDDGFMISQSYPPSTFPTPLPLTSHVNSQPGGGSSSNKEISIIRQVGPSTAPTNHLGSPIIGSIGSASKEKAQPVCLPQARKASLARFLEKRKGRMMRTSPYLYMSKKSPECSSSGSDSVSFSLNFSGSCSLPATN</sequence>
<keyword evidence="6" id="KW-1185">Reference proteome</keyword>
<accession>A0A0B2SF30</accession>
<dbReference type="Proteomes" id="UP000053555">
    <property type="component" value="Unassembled WGS sequence"/>
</dbReference>
<organism evidence="4">
    <name type="scientific">Glycine soja</name>
    <name type="common">Wild soybean</name>
    <dbReference type="NCBI Taxonomy" id="3848"/>
    <lineage>
        <taxon>Eukaryota</taxon>
        <taxon>Viridiplantae</taxon>
        <taxon>Streptophyta</taxon>
        <taxon>Embryophyta</taxon>
        <taxon>Tracheophyta</taxon>
        <taxon>Spermatophyta</taxon>
        <taxon>Magnoliopsida</taxon>
        <taxon>eudicotyledons</taxon>
        <taxon>Gunneridae</taxon>
        <taxon>Pentapetalae</taxon>
        <taxon>rosids</taxon>
        <taxon>fabids</taxon>
        <taxon>Fabales</taxon>
        <taxon>Fabaceae</taxon>
        <taxon>Papilionoideae</taxon>
        <taxon>50 kb inversion clade</taxon>
        <taxon>NPAAA clade</taxon>
        <taxon>indigoferoid/millettioid clade</taxon>
        <taxon>Phaseoleae</taxon>
        <taxon>Glycine</taxon>
        <taxon>Glycine subgen. Soja</taxon>
    </lineage>
</organism>
<evidence type="ECO:0000256" key="2">
    <source>
        <dbReference type="RuleBase" id="RU369065"/>
    </source>
</evidence>
<evidence type="ECO:0000313" key="4">
    <source>
        <dbReference type="EMBL" id="KHN43640.1"/>
    </source>
</evidence>
<gene>
    <name evidence="5" type="ORF">D0Y65_024461</name>
    <name evidence="4" type="ORF">glysoja_027706</name>
</gene>
<dbReference type="Pfam" id="PF06200">
    <property type="entry name" value="tify"/>
    <property type="match status" value="1"/>
</dbReference>
<dbReference type="InterPro" id="IPR018467">
    <property type="entry name" value="CCT_CS"/>
</dbReference>
<dbReference type="SMART" id="SM00979">
    <property type="entry name" value="TIFY"/>
    <property type="match status" value="1"/>
</dbReference>
<dbReference type="GO" id="GO:0009611">
    <property type="term" value="P:response to wounding"/>
    <property type="evidence" value="ECO:0007669"/>
    <property type="project" value="UniProtKB-UniRule"/>
</dbReference>